<feature type="transmembrane region" description="Helical" evidence="1">
    <location>
        <begin position="60"/>
        <end position="80"/>
    </location>
</feature>
<feature type="domain" description="CAAX prenyl protease 2/Lysostaphin resistance protein A-like" evidence="2">
    <location>
        <begin position="30"/>
        <end position="124"/>
    </location>
</feature>
<dbReference type="Proteomes" id="UP000250003">
    <property type="component" value="Chromosome"/>
</dbReference>
<protein>
    <recommendedName>
        <fullName evidence="2">CAAX prenyl protease 2/Lysostaphin resistance protein A-like domain-containing protein</fullName>
    </recommendedName>
</protein>
<gene>
    <name evidence="3" type="ORF">DQQ01_04915</name>
</gene>
<proteinExistence type="predicted"/>
<dbReference type="GO" id="GO:0004175">
    <property type="term" value="F:endopeptidase activity"/>
    <property type="evidence" value="ECO:0007669"/>
    <property type="project" value="UniProtKB-ARBA"/>
</dbReference>
<dbReference type="Pfam" id="PF02517">
    <property type="entry name" value="Rce1-like"/>
    <property type="match status" value="1"/>
</dbReference>
<name>A0A2Z4U9Y8_9FIRM</name>
<keyword evidence="4" id="KW-1185">Reference proteome</keyword>
<dbReference type="PANTHER" id="PTHR36435:SF1">
    <property type="entry name" value="CAAX AMINO TERMINAL PROTEASE FAMILY PROTEIN"/>
    <property type="match status" value="1"/>
</dbReference>
<feature type="transmembrane region" description="Helical" evidence="1">
    <location>
        <begin position="136"/>
        <end position="156"/>
    </location>
</feature>
<keyword evidence="1" id="KW-0472">Membrane</keyword>
<feature type="transmembrane region" description="Helical" evidence="1">
    <location>
        <begin position="86"/>
        <end position="105"/>
    </location>
</feature>
<reference evidence="4" key="1">
    <citation type="submission" date="2018-06" db="EMBL/GenBank/DDBJ databases">
        <title>Description of Blautia argi sp. nov., a new anaerobic isolated from dog feces.</title>
        <authorList>
            <person name="Chang Y.-H."/>
            <person name="Paek J."/>
            <person name="Shin Y."/>
        </authorList>
    </citation>
    <scope>NUCLEOTIDE SEQUENCE [LARGE SCALE GENOMIC DNA]</scope>
    <source>
        <strain evidence="4">KCTC 15426</strain>
    </source>
</reference>
<feature type="transmembrane region" description="Helical" evidence="1">
    <location>
        <begin position="5"/>
        <end position="24"/>
    </location>
</feature>
<dbReference type="RefSeq" id="WP_111918891.1">
    <property type="nucleotide sequence ID" value="NZ_CAUWHR010000001.1"/>
</dbReference>
<sequence length="168" mass="19483">MKKYIIYLPVLLVPLLNLMLYEWKFSVKEFFMMAGIAFSEEVFFRGFLLSKLTGNFRYRVFRGILITSFVFSGMHFINLFSGASPGYVLAQCISAGCIGFCFAVIVYRERSIFFCVLFHLLINLTSTEANLELSEIQWLIYGAAAVFYAGYGIWMYRRKKKVNKQGER</sequence>
<dbReference type="KEGG" id="blau:DQQ01_04915"/>
<dbReference type="InterPro" id="IPR003675">
    <property type="entry name" value="Rce1/LyrA-like_dom"/>
</dbReference>
<dbReference type="AlphaFoldDB" id="A0A2Z4U9Y8"/>
<evidence type="ECO:0000313" key="3">
    <source>
        <dbReference type="EMBL" id="AWY97599.1"/>
    </source>
</evidence>
<organism evidence="3 4">
    <name type="scientific">Blautia argi</name>
    <dbReference type="NCBI Taxonomy" id="1912897"/>
    <lineage>
        <taxon>Bacteria</taxon>
        <taxon>Bacillati</taxon>
        <taxon>Bacillota</taxon>
        <taxon>Clostridia</taxon>
        <taxon>Lachnospirales</taxon>
        <taxon>Lachnospiraceae</taxon>
        <taxon>Blautia</taxon>
    </lineage>
</organism>
<evidence type="ECO:0000259" key="2">
    <source>
        <dbReference type="Pfam" id="PF02517"/>
    </source>
</evidence>
<evidence type="ECO:0000256" key="1">
    <source>
        <dbReference type="SAM" id="Phobius"/>
    </source>
</evidence>
<accession>A0A2Z4U9Y8</accession>
<dbReference type="GO" id="GO:0080120">
    <property type="term" value="P:CAAX-box protein maturation"/>
    <property type="evidence" value="ECO:0007669"/>
    <property type="project" value="UniProtKB-ARBA"/>
</dbReference>
<evidence type="ECO:0000313" key="4">
    <source>
        <dbReference type="Proteomes" id="UP000250003"/>
    </source>
</evidence>
<feature type="transmembrane region" description="Helical" evidence="1">
    <location>
        <begin position="112"/>
        <end position="130"/>
    </location>
</feature>
<dbReference type="OrthoDB" id="1437285at2"/>
<keyword evidence="1" id="KW-0812">Transmembrane</keyword>
<keyword evidence="1" id="KW-1133">Transmembrane helix</keyword>
<dbReference type="EMBL" id="CP030280">
    <property type="protein sequence ID" value="AWY97599.1"/>
    <property type="molecule type" value="Genomic_DNA"/>
</dbReference>
<dbReference type="InterPro" id="IPR052710">
    <property type="entry name" value="CAAX_protease"/>
</dbReference>
<dbReference type="PANTHER" id="PTHR36435">
    <property type="entry name" value="SLR1288 PROTEIN"/>
    <property type="match status" value="1"/>
</dbReference>